<protein>
    <recommendedName>
        <fullName evidence="1">Reverse transcriptase domain-containing protein</fullName>
    </recommendedName>
</protein>
<reference evidence="2" key="1">
    <citation type="journal article" date="2023" name="Plant J.">
        <title>Genome sequences and population genomics provide insights into the demographic history, inbreeding, and mutation load of two 'living fossil' tree species of Dipteronia.</title>
        <authorList>
            <person name="Feng Y."/>
            <person name="Comes H.P."/>
            <person name="Chen J."/>
            <person name="Zhu S."/>
            <person name="Lu R."/>
            <person name="Zhang X."/>
            <person name="Li P."/>
            <person name="Qiu J."/>
            <person name="Olsen K.M."/>
            <person name="Qiu Y."/>
        </authorList>
    </citation>
    <scope>NUCLEOTIDE SEQUENCE</scope>
    <source>
        <strain evidence="2">NBL</strain>
    </source>
</reference>
<dbReference type="InterPro" id="IPR000477">
    <property type="entry name" value="RT_dom"/>
</dbReference>
<evidence type="ECO:0000313" key="2">
    <source>
        <dbReference type="EMBL" id="KAK3212866.1"/>
    </source>
</evidence>
<accession>A0AAE0AFS2</accession>
<evidence type="ECO:0000313" key="3">
    <source>
        <dbReference type="Proteomes" id="UP001281410"/>
    </source>
</evidence>
<sequence>MNYVSSVQFKVILNGETSDNCRAKSGIRQGDPLSPYLFVLCMEKMSHIIHHKLTEGIWKPVKISRNGPAISHLFFADDLILFGQDSVQQAQLMKDCIDMFCDISGQQVSFPKSRVLCSNNVSNGFAKTLAEIYGSPVTKNLGKYHGVPLIHCRITKDTYKEILEKTQSRLSTWKNSTLSFLGSYTLIKAASSAIPIYAMQAIKLSNEICSKIDKLNKNFLLGHKVRSKKIHLNKWDFVCLPKHKGCLGIKKPSL</sequence>
<feature type="domain" description="Reverse transcriptase" evidence="1">
    <location>
        <begin position="1"/>
        <end position="149"/>
    </location>
</feature>
<dbReference type="AlphaFoldDB" id="A0AAE0AFS2"/>
<proteinExistence type="predicted"/>
<keyword evidence="3" id="KW-1185">Reference proteome</keyword>
<dbReference type="SUPFAM" id="SSF56672">
    <property type="entry name" value="DNA/RNA polymerases"/>
    <property type="match status" value="1"/>
</dbReference>
<name>A0AAE0AFS2_9ROSI</name>
<evidence type="ECO:0000259" key="1">
    <source>
        <dbReference type="PROSITE" id="PS50878"/>
    </source>
</evidence>
<dbReference type="Pfam" id="PF00078">
    <property type="entry name" value="RVT_1"/>
    <property type="match status" value="1"/>
</dbReference>
<dbReference type="Proteomes" id="UP001281410">
    <property type="component" value="Unassembled WGS sequence"/>
</dbReference>
<dbReference type="PROSITE" id="PS50878">
    <property type="entry name" value="RT_POL"/>
    <property type="match status" value="1"/>
</dbReference>
<gene>
    <name evidence="2" type="ORF">Dsin_017572</name>
</gene>
<dbReference type="EMBL" id="JANJYJ010000005">
    <property type="protein sequence ID" value="KAK3212866.1"/>
    <property type="molecule type" value="Genomic_DNA"/>
</dbReference>
<dbReference type="PANTHER" id="PTHR33116:SF70">
    <property type="entry name" value="NON-LTR RETROELEMENT REVERSE TRANSCRIPTASE-LIKE PROTEIN"/>
    <property type="match status" value="1"/>
</dbReference>
<organism evidence="2 3">
    <name type="scientific">Dipteronia sinensis</name>
    <dbReference type="NCBI Taxonomy" id="43782"/>
    <lineage>
        <taxon>Eukaryota</taxon>
        <taxon>Viridiplantae</taxon>
        <taxon>Streptophyta</taxon>
        <taxon>Embryophyta</taxon>
        <taxon>Tracheophyta</taxon>
        <taxon>Spermatophyta</taxon>
        <taxon>Magnoliopsida</taxon>
        <taxon>eudicotyledons</taxon>
        <taxon>Gunneridae</taxon>
        <taxon>Pentapetalae</taxon>
        <taxon>rosids</taxon>
        <taxon>malvids</taxon>
        <taxon>Sapindales</taxon>
        <taxon>Sapindaceae</taxon>
        <taxon>Hippocastanoideae</taxon>
        <taxon>Acereae</taxon>
        <taxon>Dipteronia</taxon>
    </lineage>
</organism>
<dbReference type="InterPro" id="IPR043502">
    <property type="entry name" value="DNA/RNA_pol_sf"/>
</dbReference>
<comment type="caution">
    <text evidence="2">The sequence shown here is derived from an EMBL/GenBank/DDBJ whole genome shotgun (WGS) entry which is preliminary data.</text>
</comment>
<dbReference type="PANTHER" id="PTHR33116">
    <property type="entry name" value="REVERSE TRANSCRIPTASE ZINC-BINDING DOMAIN-CONTAINING PROTEIN-RELATED-RELATED"/>
    <property type="match status" value="1"/>
</dbReference>